<organism evidence="1 2">
    <name type="scientific">Methanoculleus chikugoensis</name>
    <dbReference type="NCBI Taxonomy" id="118126"/>
    <lineage>
        <taxon>Archaea</taxon>
        <taxon>Methanobacteriati</taxon>
        <taxon>Methanobacteriota</taxon>
        <taxon>Stenosarchaea group</taxon>
        <taxon>Methanomicrobia</taxon>
        <taxon>Methanomicrobiales</taxon>
        <taxon>Methanomicrobiaceae</taxon>
        <taxon>Methanoculleus</taxon>
    </lineage>
</organism>
<name>A0A1M4MIM7_9EURY</name>
<reference evidence="1 2" key="1">
    <citation type="submission" date="2016-08" db="EMBL/GenBank/DDBJ databases">
        <authorList>
            <person name="Seilhamer J.J."/>
        </authorList>
    </citation>
    <scope>NUCLEOTIDE SEQUENCE [LARGE SCALE GENOMIC DNA]</scope>
    <source>
        <strain evidence="1">L21-II-0</strain>
    </source>
</reference>
<proteinExistence type="predicted"/>
<accession>A0A1M4MIM7</accession>
<protein>
    <submittedName>
        <fullName evidence="1">Uncharacterized protein</fullName>
    </submittedName>
</protein>
<dbReference type="Proteomes" id="UP000184671">
    <property type="component" value="Unassembled WGS sequence"/>
</dbReference>
<dbReference type="EMBL" id="FMID01000017">
    <property type="protein sequence ID" value="SCL74716.1"/>
    <property type="molecule type" value="Genomic_DNA"/>
</dbReference>
<gene>
    <name evidence="1" type="ORF">L21_0599</name>
</gene>
<evidence type="ECO:0000313" key="2">
    <source>
        <dbReference type="Proteomes" id="UP000184671"/>
    </source>
</evidence>
<dbReference type="AlphaFoldDB" id="A0A1M4MIM7"/>
<sequence length="146" mass="15915">MKRRSLIWLLLSLSAALLAALLLLHAPGTGAVQDPVEEPATTKEPGRAGNLTVILVAGDSRLPQAVPIPSSWRDIEPEKCEPSEEDWAFIRDAATNLSEEEKTRFVTDVREIYAGESTLSQGEQDDLLRRLGYYLIEATEGAGTAP</sequence>
<evidence type="ECO:0000313" key="1">
    <source>
        <dbReference type="EMBL" id="SCL74716.1"/>
    </source>
</evidence>